<organism evidence="2 3">
    <name type="scientific">Geodia barretti</name>
    <name type="common">Barrett's horny sponge</name>
    <dbReference type="NCBI Taxonomy" id="519541"/>
    <lineage>
        <taxon>Eukaryota</taxon>
        <taxon>Metazoa</taxon>
        <taxon>Porifera</taxon>
        <taxon>Demospongiae</taxon>
        <taxon>Heteroscleromorpha</taxon>
        <taxon>Tetractinellida</taxon>
        <taxon>Astrophorina</taxon>
        <taxon>Geodiidae</taxon>
        <taxon>Geodia</taxon>
    </lineage>
</organism>
<evidence type="ECO:0000256" key="1">
    <source>
        <dbReference type="SAM" id="MobiDB-lite"/>
    </source>
</evidence>
<gene>
    <name evidence="2" type="ORF">GBAR_LOCUS20995</name>
</gene>
<dbReference type="Proteomes" id="UP001174909">
    <property type="component" value="Unassembled WGS sequence"/>
</dbReference>
<dbReference type="Pfam" id="PF13174">
    <property type="entry name" value="TPR_6"/>
    <property type="match status" value="1"/>
</dbReference>
<keyword evidence="2" id="KW-0132">Cell division</keyword>
<dbReference type="SUPFAM" id="SSF48452">
    <property type="entry name" value="TPR-like"/>
    <property type="match status" value="1"/>
</dbReference>
<dbReference type="EMBL" id="CASHTH010002947">
    <property type="protein sequence ID" value="CAI8037535.1"/>
    <property type="molecule type" value="Genomic_DNA"/>
</dbReference>
<dbReference type="InterPro" id="IPR011990">
    <property type="entry name" value="TPR-like_helical_dom_sf"/>
</dbReference>
<dbReference type="AlphaFoldDB" id="A0AA35SWQ7"/>
<dbReference type="HAMAP" id="MF_02066">
    <property type="entry name" value="CpoB"/>
    <property type="match status" value="1"/>
</dbReference>
<dbReference type="InterPro" id="IPR034706">
    <property type="entry name" value="CpoB"/>
</dbReference>
<sequence length="269" mass="29543">MPAPRRAGAAADAGSDAGASERNSQRLAELETDIDEAKEWRRRVTGRFEEFDNALRRLEGRIERLVADVDFRLSALEQGATTPPGGSAAAPAGEVPLVAPSDQRQAGIAHQQGDVYEPSAAPRSLGTIPADEPSDEVPLAALTPEEQYKTAFGLLEEARHEEAHDVFSRFIDANPEHDLAQNAAYWRAESLYARQMYPEAAKSYALNLRQYPDGRKAPDNMVKLGLALLKLGRTEEACRTFAQLDRNFPDPPLNIRRAAQQGQRQANCP</sequence>
<keyword evidence="2" id="KW-0131">Cell cycle</keyword>
<dbReference type="NCBIfam" id="TIGR02795">
    <property type="entry name" value="tol_pal_ybgF"/>
    <property type="match status" value="1"/>
</dbReference>
<dbReference type="InterPro" id="IPR019734">
    <property type="entry name" value="TPR_rpt"/>
</dbReference>
<dbReference type="InterPro" id="IPR014162">
    <property type="entry name" value="CpoB_C"/>
</dbReference>
<evidence type="ECO:0000313" key="2">
    <source>
        <dbReference type="EMBL" id="CAI8037535.1"/>
    </source>
</evidence>
<dbReference type="Gene3D" id="1.25.40.10">
    <property type="entry name" value="Tetratricopeptide repeat domain"/>
    <property type="match status" value="1"/>
</dbReference>
<accession>A0AA35SWQ7</accession>
<comment type="caution">
    <text evidence="2">The sequence shown here is derived from an EMBL/GenBank/DDBJ whole genome shotgun (WGS) entry which is preliminary data.</text>
</comment>
<proteinExistence type="inferred from homology"/>
<reference evidence="2" key="1">
    <citation type="submission" date="2023-03" db="EMBL/GenBank/DDBJ databases">
        <authorList>
            <person name="Steffen K."/>
            <person name="Cardenas P."/>
        </authorList>
    </citation>
    <scope>NUCLEOTIDE SEQUENCE</scope>
</reference>
<protein>
    <submittedName>
        <fullName evidence="2">Cell division coordinator CpoB</fullName>
    </submittedName>
</protein>
<feature type="compositionally biased region" description="Low complexity" evidence="1">
    <location>
        <begin position="1"/>
        <end position="20"/>
    </location>
</feature>
<name>A0AA35SWQ7_GEOBA</name>
<evidence type="ECO:0000313" key="3">
    <source>
        <dbReference type="Proteomes" id="UP001174909"/>
    </source>
</evidence>
<dbReference type="GO" id="GO:0051301">
    <property type="term" value="P:cell division"/>
    <property type="evidence" value="ECO:0007669"/>
    <property type="project" value="UniProtKB-KW"/>
</dbReference>
<keyword evidence="3" id="KW-1185">Reference proteome</keyword>
<feature type="region of interest" description="Disordered" evidence="1">
    <location>
        <begin position="1"/>
        <end position="33"/>
    </location>
</feature>